<dbReference type="AlphaFoldDB" id="A0A5N6PNW9"/>
<organism evidence="1 2">
    <name type="scientific">Mikania micrantha</name>
    <name type="common">bitter vine</name>
    <dbReference type="NCBI Taxonomy" id="192012"/>
    <lineage>
        <taxon>Eukaryota</taxon>
        <taxon>Viridiplantae</taxon>
        <taxon>Streptophyta</taxon>
        <taxon>Embryophyta</taxon>
        <taxon>Tracheophyta</taxon>
        <taxon>Spermatophyta</taxon>
        <taxon>Magnoliopsida</taxon>
        <taxon>eudicotyledons</taxon>
        <taxon>Gunneridae</taxon>
        <taxon>Pentapetalae</taxon>
        <taxon>asterids</taxon>
        <taxon>campanulids</taxon>
        <taxon>Asterales</taxon>
        <taxon>Asteraceae</taxon>
        <taxon>Asteroideae</taxon>
        <taxon>Heliantheae alliance</taxon>
        <taxon>Eupatorieae</taxon>
        <taxon>Mikania</taxon>
    </lineage>
</organism>
<dbReference type="Proteomes" id="UP000326396">
    <property type="component" value="Linkage Group LG11"/>
</dbReference>
<dbReference type="EMBL" id="SZYD01000003">
    <property type="protein sequence ID" value="KAD6795603.1"/>
    <property type="molecule type" value="Genomic_DNA"/>
</dbReference>
<evidence type="ECO:0000313" key="1">
    <source>
        <dbReference type="EMBL" id="KAD6795603.1"/>
    </source>
</evidence>
<protein>
    <submittedName>
        <fullName evidence="1">Uncharacterized protein</fullName>
    </submittedName>
</protein>
<sequence length="97" mass="10255">MLLALRLRLARPRSRNFGNRSRSRLRNRRRFNNRGKITGVVAGGTETVGGALTGAVTGVETGCLVGEGVGLEGEAAGVVTVVDWGGNPKVRRKKGVI</sequence>
<gene>
    <name evidence="1" type="ORF">E3N88_06499</name>
</gene>
<proteinExistence type="predicted"/>
<comment type="caution">
    <text evidence="1">The sequence shown here is derived from an EMBL/GenBank/DDBJ whole genome shotgun (WGS) entry which is preliminary data.</text>
</comment>
<reference evidence="1 2" key="1">
    <citation type="submission" date="2019-05" db="EMBL/GenBank/DDBJ databases">
        <title>Mikania micrantha, genome provides insights into the molecular mechanism of rapid growth.</title>
        <authorList>
            <person name="Liu B."/>
        </authorList>
    </citation>
    <scope>NUCLEOTIDE SEQUENCE [LARGE SCALE GENOMIC DNA]</scope>
    <source>
        <strain evidence="1">NLD-2019</strain>
        <tissue evidence="1">Leaf</tissue>
    </source>
</reference>
<name>A0A5N6PNW9_9ASTR</name>
<accession>A0A5N6PNW9</accession>
<keyword evidence="2" id="KW-1185">Reference proteome</keyword>
<evidence type="ECO:0000313" key="2">
    <source>
        <dbReference type="Proteomes" id="UP000326396"/>
    </source>
</evidence>